<organism evidence="1">
    <name type="scientific">marine sediment metagenome</name>
    <dbReference type="NCBI Taxonomy" id="412755"/>
    <lineage>
        <taxon>unclassified sequences</taxon>
        <taxon>metagenomes</taxon>
        <taxon>ecological metagenomes</taxon>
    </lineage>
</organism>
<evidence type="ECO:0000313" key="1">
    <source>
        <dbReference type="EMBL" id="GAG50877.1"/>
    </source>
</evidence>
<dbReference type="AlphaFoldDB" id="X0YW92"/>
<comment type="caution">
    <text evidence="1">The sequence shown here is derived from an EMBL/GenBank/DDBJ whole genome shotgun (WGS) entry which is preliminary data.</text>
</comment>
<name>X0YW92_9ZZZZ</name>
<reference evidence="1" key="1">
    <citation type="journal article" date="2014" name="Front. Microbiol.">
        <title>High frequency of phylogenetically diverse reductive dehalogenase-homologous genes in deep subseafloor sedimentary metagenomes.</title>
        <authorList>
            <person name="Kawai M."/>
            <person name="Futagami T."/>
            <person name="Toyoda A."/>
            <person name="Takaki Y."/>
            <person name="Nishi S."/>
            <person name="Hori S."/>
            <person name="Arai W."/>
            <person name="Tsubouchi T."/>
            <person name="Morono Y."/>
            <person name="Uchiyama I."/>
            <person name="Ito T."/>
            <person name="Fujiyama A."/>
            <person name="Inagaki F."/>
            <person name="Takami H."/>
        </authorList>
    </citation>
    <scope>NUCLEOTIDE SEQUENCE</scope>
    <source>
        <strain evidence="1">Expedition CK06-06</strain>
    </source>
</reference>
<accession>X0YW92</accession>
<feature type="non-terminal residue" evidence="1">
    <location>
        <position position="1"/>
    </location>
</feature>
<dbReference type="EMBL" id="BARS01050716">
    <property type="protein sequence ID" value="GAG50877.1"/>
    <property type="molecule type" value="Genomic_DNA"/>
</dbReference>
<protein>
    <submittedName>
        <fullName evidence="1">Uncharacterized protein</fullName>
    </submittedName>
</protein>
<proteinExistence type="predicted"/>
<sequence length="86" mass="9896">KKGYCNVIITLTDEGFGKILCDSTFSYTHYTSNPNSLLGFPFYRKVDNIPLTKKLKRIKLGWHSKYGTLLYGNDKVIDDINMVMKI</sequence>
<gene>
    <name evidence="1" type="ORF">S01H1_75658</name>
</gene>